<protein>
    <submittedName>
        <fullName evidence="1">Uncharacterized protein</fullName>
    </submittedName>
</protein>
<gene>
    <name evidence="1" type="primary">sle_40560</name>
</gene>
<evidence type="ECO:0000313" key="2">
    <source>
        <dbReference type="Proteomes" id="UP000035016"/>
    </source>
</evidence>
<dbReference type="Proteomes" id="UP000035016">
    <property type="component" value="Chromosome Chromosome"/>
</dbReference>
<organism evidence="1 2">
    <name type="scientific">Streptomyces leeuwenhoekii</name>
    <dbReference type="NCBI Taxonomy" id="1437453"/>
    <lineage>
        <taxon>Bacteria</taxon>
        <taxon>Bacillati</taxon>
        <taxon>Actinomycetota</taxon>
        <taxon>Actinomycetes</taxon>
        <taxon>Kitasatosporales</taxon>
        <taxon>Streptomycetaceae</taxon>
        <taxon>Streptomyces</taxon>
    </lineage>
</organism>
<reference evidence="1 2" key="1">
    <citation type="submission" date="2015-02" db="EMBL/GenBank/DDBJ databases">
        <authorList>
            <person name="Gomez-Escribano P.J."/>
        </authorList>
    </citation>
    <scope>NUCLEOTIDE SEQUENCE [LARGE SCALE GENOMIC DNA]</scope>
    <source>
        <strain evidence="2">C34 (DSM 42122 / NRRL B-24963)</strain>
    </source>
</reference>
<dbReference type="EMBL" id="LN831790">
    <property type="protein sequence ID" value="CQR63515.1"/>
    <property type="molecule type" value="Genomic_DNA"/>
</dbReference>
<dbReference type="KEGG" id="sle:sle_40560"/>
<sequence length="30" mass="3542">MLRLDLGRLSGRRGLYDRMTHDRFVPKQPG</sequence>
<dbReference type="AlphaFoldDB" id="A0A0F7VUX4"/>
<evidence type="ECO:0000313" key="1">
    <source>
        <dbReference type="EMBL" id="CQR63515.1"/>
    </source>
</evidence>
<accession>A0A0F7VUX4</accession>
<proteinExistence type="predicted"/>
<name>A0A0F7VUX4_STRLW</name>